<evidence type="ECO:0000256" key="4">
    <source>
        <dbReference type="ARBA" id="ARBA00022475"/>
    </source>
</evidence>
<evidence type="ECO:0000256" key="3">
    <source>
        <dbReference type="ARBA" id="ARBA00022448"/>
    </source>
</evidence>
<dbReference type="GO" id="GO:0005886">
    <property type="term" value="C:plasma membrane"/>
    <property type="evidence" value="ECO:0007669"/>
    <property type="project" value="UniProtKB-SubCell"/>
</dbReference>
<keyword evidence="3 8" id="KW-0813">Transport</keyword>
<evidence type="ECO:0000256" key="8">
    <source>
        <dbReference type="RuleBase" id="RU363064"/>
    </source>
</evidence>
<comment type="caution">
    <text evidence="9">The sequence shown here is derived from an EMBL/GenBank/DDBJ whole genome shotgun (WGS) entry which is preliminary data.</text>
</comment>
<proteinExistence type="inferred from homology"/>
<feature type="transmembrane region" description="Helical" evidence="8">
    <location>
        <begin position="20"/>
        <end position="37"/>
    </location>
</feature>
<keyword evidence="4" id="KW-1003">Cell membrane</keyword>
<name>A0A501PNK2_9PROT</name>
<dbReference type="Proteomes" id="UP000319148">
    <property type="component" value="Unassembled WGS sequence"/>
</dbReference>
<dbReference type="Gene3D" id="1.20.1740.10">
    <property type="entry name" value="Amino acid/polyamine transporter I"/>
    <property type="match status" value="1"/>
</dbReference>
<sequence length="461" mass="49315">MEVIESFFNGFSAFMWGKPLVALIVLGGLFFMTYSRFQPYKYIPHAFDILRGKYDRFGGHGDISHFQALSTALSGTLGMGNVTGVALAITIGGPGAIFWMWVTAIVGMATKFFTASLAVMYRGYDSKGHLQGGPMYVIREGLGRKWMPLAILFAIAGLVGTLPVFQINQLVQVIRDMVAIPAGLTTADNHFLFDLVAGVLLAGLVLAVISGRIQRIADVTSRLVPLMVVLYFLMTAVLLVLYAGNIPDMLLLIVSDAFSGKAAAGGAIGGVILIGVQRGAFSNEAGIGTESLAHGAAKTDYPTREGLVAMLGPVIDTLIVCTCTALAILVTGVWQGEANGISLTGSAFETAFPGLGGYLLTVMVFFLAISTVLSFWYYGSKCTGFLIGAEREHYYSWFYAALVVIGAIVSLKTVVGLIDGMYAVMAIPTMTSTLLLAPRVMERARIYFHNLDQEEAAAQVD</sequence>
<accession>A0A501PNK2</accession>
<dbReference type="PRINTS" id="PR00175">
    <property type="entry name" value="NAALASMPORT"/>
</dbReference>
<feature type="transmembrane region" description="Helical" evidence="8">
    <location>
        <begin position="223"/>
        <end position="243"/>
    </location>
</feature>
<dbReference type="PANTHER" id="PTHR30330">
    <property type="entry name" value="AGSS FAMILY TRANSPORTER, SODIUM-ALANINE"/>
    <property type="match status" value="1"/>
</dbReference>
<evidence type="ECO:0000256" key="6">
    <source>
        <dbReference type="ARBA" id="ARBA00022989"/>
    </source>
</evidence>
<protein>
    <submittedName>
        <fullName evidence="9">Sodium:alanine symporter family protein</fullName>
    </submittedName>
</protein>
<feature type="transmembrane region" description="Helical" evidence="8">
    <location>
        <begin position="397"/>
        <end position="415"/>
    </location>
</feature>
<feature type="transmembrane region" description="Helical" evidence="8">
    <location>
        <begin position="249"/>
        <end position="274"/>
    </location>
</feature>
<feature type="transmembrane region" description="Helical" evidence="8">
    <location>
        <begin position="421"/>
        <end position="441"/>
    </location>
</feature>
<organism evidence="9 10">
    <name type="scientific">Emcibacter nanhaiensis</name>
    <dbReference type="NCBI Taxonomy" id="1505037"/>
    <lineage>
        <taxon>Bacteria</taxon>
        <taxon>Pseudomonadati</taxon>
        <taxon>Pseudomonadota</taxon>
        <taxon>Alphaproteobacteria</taxon>
        <taxon>Emcibacterales</taxon>
        <taxon>Emcibacteraceae</taxon>
        <taxon>Emcibacter</taxon>
    </lineage>
</organism>
<dbReference type="EMBL" id="VFIY01000005">
    <property type="protein sequence ID" value="TPD61875.1"/>
    <property type="molecule type" value="Genomic_DNA"/>
</dbReference>
<dbReference type="GO" id="GO:0005283">
    <property type="term" value="F:amino acid:sodium symporter activity"/>
    <property type="evidence" value="ECO:0007669"/>
    <property type="project" value="InterPro"/>
</dbReference>
<keyword evidence="10" id="KW-1185">Reference proteome</keyword>
<feature type="transmembrane region" description="Helical" evidence="8">
    <location>
        <begin position="307"/>
        <end position="335"/>
    </location>
</feature>
<dbReference type="OrthoDB" id="9806926at2"/>
<evidence type="ECO:0000313" key="9">
    <source>
        <dbReference type="EMBL" id="TPD61875.1"/>
    </source>
</evidence>
<dbReference type="PANTHER" id="PTHR30330:SF3">
    <property type="entry name" value="TRANSCRIPTIONAL REGULATOR, LRP FAMILY"/>
    <property type="match status" value="1"/>
</dbReference>
<evidence type="ECO:0000256" key="7">
    <source>
        <dbReference type="ARBA" id="ARBA00023136"/>
    </source>
</evidence>
<evidence type="ECO:0000256" key="2">
    <source>
        <dbReference type="ARBA" id="ARBA00009261"/>
    </source>
</evidence>
<feature type="transmembrane region" description="Helical" evidence="8">
    <location>
        <begin position="149"/>
        <end position="171"/>
    </location>
</feature>
<dbReference type="NCBIfam" id="TIGR00835">
    <property type="entry name" value="agcS"/>
    <property type="match status" value="1"/>
</dbReference>
<comment type="subcellular location">
    <subcellularLocation>
        <location evidence="8">Cell inner membrane</location>
        <topology evidence="8">Multi-pass membrane protein</topology>
    </subcellularLocation>
    <subcellularLocation>
        <location evidence="1">Cell membrane</location>
        <topology evidence="1">Multi-pass membrane protein</topology>
    </subcellularLocation>
</comment>
<dbReference type="InterPro" id="IPR001463">
    <property type="entry name" value="Na/Ala_symport"/>
</dbReference>
<gene>
    <name evidence="9" type="ORF">FIV46_06605</name>
</gene>
<comment type="similarity">
    <text evidence="2 8">Belongs to the alanine or glycine:cation symporter (AGCS) (TC 2.A.25) family.</text>
</comment>
<keyword evidence="8" id="KW-0769">Symport</keyword>
<keyword evidence="8" id="KW-0997">Cell inner membrane</keyword>
<feature type="transmembrane region" description="Helical" evidence="8">
    <location>
        <begin position="98"/>
        <end position="121"/>
    </location>
</feature>
<feature type="transmembrane region" description="Helical" evidence="8">
    <location>
        <begin position="355"/>
        <end position="377"/>
    </location>
</feature>
<feature type="transmembrane region" description="Helical" evidence="8">
    <location>
        <begin position="72"/>
        <end position="92"/>
    </location>
</feature>
<keyword evidence="6 8" id="KW-1133">Transmembrane helix</keyword>
<dbReference type="AlphaFoldDB" id="A0A501PNK2"/>
<keyword evidence="7 8" id="KW-0472">Membrane</keyword>
<keyword evidence="5 8" id="KW-0812">Transmembrane</keyword>
<evidence type="ECO:0000256" key="5">
    <source>
        <dbReference type="ARBA" id="ARBA00022692"/>
    </source>
</evidence>
<reference evidence="10" key="1">
    <citation type="submission" date="2019-06" db="EMBL/GenBank/DDBJ databases">
        <title>The complete genome of Emcibacter congregatus ZYLT.</title>
        <authorList>
            <person name="Zhao Z."/>
        </authorList>
    </citation>
    <scope>NUCLEOTIDE SEQUENCE [LARGE SCALE GENOMIC DNA]</scope>
    <source>
        <strain evidence="10">MCCC 1A06723</strain>
    </source>
</reference>
<dbReference type="PROSITE" id="PS00873">
    <property type="entry name" value="NA_ALANINE_SYMP"/>
    <property type="match status" value="1"/>
</dbReference>
<dbReference type="Pfam" id="PF01235">
    <property type="entry name" value="Na_Ala_symp"/>
    <property type="match status" value="1"/>
</dbReference>
<evidence type="ECO:0000313" key="10">
    <source>
        <dbReference type="Proteomes" id="UP000319148"/>
    </source>
</evidence>
<feature type="transmembrane region" description="Helical" evidence="8">
    <location>
        <begin position="191"/>
        <end position="211"/>
    </location>
</feature>
<evidence type="ECO:0000256" key="1">
    <source>
        <dbReference type="ARBA" id="ARBA00004651"/>
    </source>
</evidence>